<keyword evidence="3" id="KW-1185">Reference proteome</keyword>
<protein>
    <submittedName>
        <fullName evidence="2">Uncharacterized protein</fullName>
    </submittedName>
</protein>
<accession>A0A916ZEK3</accession>
<reference evidence="2" key="1">
    <citation type="journal article" date="2014" name="Int. J. Syst. Evol. Microbiol.">
        <title>Complete genome sequence of Corynebacterium casei LMG S-19264T (=DSM 44701T), isolated from a smear-ripened cheese.</title>
        <authorList>
            <consortium name="US DOE Joint Genome Institute (JGI-PGF)"/>
            <person name="Walter F."/>
            <person name="Albersmeier A."/>
            <person name="Kalinowski J."/>
            <person name="Ruckert C."/>
        </authorList>
    </citation>
    <scope>NUCLEOTIDE SEQUENCE</scope>
    <source>
        <strain evidence="2">CGMCC 1.15178</strain>
    </source>
</reference>
<reference evidence="2" key="2">
    <citation type="submission" date="2020-09" db="EMBL/GenBank/DDBJ databases">
        <authorList>
            <person name="Sun Q."/>
            <person name="Zhou Y."/>
        </authorList>
    </citation>
    <scope>NUCLEOTIDE SEQUENCE</scope>
    <source>
        <strain evidence="2">CGMCC 1.15178</strain>
    </source>
</reference>
<organism evidence="2 3">
    <name type="scientific">Paenibacillus nasutitermitis</name>
    <dbReference type="NCBI Taxonomy" id="1652958"/>
    <lineage>
        <taxon>Bacteria</taxon>
        <taxon>Bacillati</taxon>
        <taxon>Bacillota</taxon>
        <taxon>Bacilli</taxon>
        <taxon>Bacillales</taxon>
        <taxon>Paenibacillaceae</taxon>
        <taxon>Paenibacillus</taxon>
    </lineage>
</organism>
<keyword evidence="1" id="KW-1133">Transmembrane helix</keyword>
<dbReference type="AlphaFoldDB" id="A0A916ZEK3"/>
<dbReference type="EMBL" id="BMHP01000006">
    <property type="protein sequence ID" value="GGD92657.1"/>
    <property type="molecule type" value="Genomic_DNA"/>
</dbReference>
<comment type="caution">
    <text evidence="2">The sequence shown here is derived from an EMBL/GenBank/DDBJ whole genome shotgun (WGS) entry which is preliminary data.</text>
</comment>
<evidence type="ECO:0000256" key="1">
    <source>
        <dbReference type="SAM" id="Phobius"/>
    </source>
</evidence>
<keyword evidence="1" id="KW-0812">Transmembrane</keyword>
<evidence type="ECO:0000313" key="2">
    <source>
        <dbReference type="EMBL" id="GGD92657.1"/>
    </source>
</evidence>
<dbReference type="Proteomes" id="UP000612456">
    <property type="component" value="Unassembled WGS sequence"/>
</dbReference>
<proteinExistence type="predicted"/>
<gene>
    <name evidence="2" type="ORF">GCM10010911_59090</name>
</gene>
<feature type="transmembrane region" description="Helical" evidence="1">
    <location>
        <begin position="12"/>
        <end position="31"/>
    </location>
</feature>
<sequence>MERSQKTNAGVTEGVIGCVAVVGILIVRWSIAPAESFFYVFRHWPLLQKETHSTTT</sequence>
<keyword evidence="1" id="KW-0472">Membrane</keyword>
<evidence type="ECO:0000313" key="3">
    <source>
        <dbReference type="Proteomes" id="UP000612456"/>
    </source>
</evidence>
<name>A0A916ZEK3_9BACL</name>